<feature type="compositionally biased region" description="Basic and acidic residues" evidence="1">
    <location>
        <begin position="189"/>
        <end position="203"/>
    </location>
</feature>
<dbReference type="PANTHER" id="PTHR15327">
    <property type="entry name" value="MICROFIBRIL-ASSOCIATED PROTEIN"/>
    <property type="match status" value="1"/>
</dbReference>
<evidence type="ECO:0000256" key="1">
    <source>
        <dbReference type="SAM" id="MobiDB-lite"/>
    </source>
</evidence>
<protein>
    <recommendedName>
        <fullName evidence="2">Micro-fibrillar-associated protein 1 C-terminal domain-containing protein</fullName>
    </recommendedName>
</protein>
<dbReference type="GeneID" id="73470511"/>
<dbReference type="EMBL" id="JAGSYN010000162">
    <property type="protein sequence ID" value="KAG7662788.1"/>
    <property type="molecule type" value="Genomic_DNA"/>
</dbReference>
<feature type="compositionally biased region" description="Basic and acidic residues" evidence="1">
    <location>
        <begin position="115"/>
        <end position="148"/>
    </location>
</feature>
<feature type="region of interest" description="Disordered" evidence="1">
    <location>
        <begin position="115"/>
        <end position="165"/>
    </location>
</feature>
<dbReference type="InterPro" id="IPR033194">
    <property type="entry name" value="MFAP1"/>
</dbReference>
<feature type="region of interest" description="Disordered" evidence="1">
    <location>
        <begin position="1"/>
        <end position="33"/>
    </location>
</feature>
<reference evidence="3 4" key="1">
    <citation type="journal article" date="2021" name="DNA Res.">
        <title>Genome analysis of Candida subhashii reveals its hybrid nature and dual mitochondrial genome conformations.</title>
        <authorList>
            <person name="Mixao V."/>
            <person name="Hegedusova E."/>
            <person name="Saus E."/>
            <person name="Pryszcz L.P."/>
            <person name="Cillingova A."/>
            <person name="Nosek J."/>
            <person name="Gabaldon T."/>
        </authorList>
    </citation>
    <scope>NUCLEOTIDE SEQUENCE [LARGE SCALE GENOMIC DNA]</scope>
    <source>
        <strain evidence="3 4">CBS 10753</strain>
    </source>
</reference>
<sequence>MSDNNSSCDDSDSSDSSSSEDEQIQKPIFISKKQRIKQLTQEDQKLNEDRQKQILLSKLENNDSKSLTEVATDNADDLFDGIDDTDDLDPEQEYDAWKQRELMRFERDQKIIEQQELQKEEELRRSEMTEIEKVKEFQSRKKQQDDTKSNSNDNNHGYYHKGVFYNDEDKEDMANLLKRDYTEIANDNDNLKDHSRPTRLKLD</sequence>
<feature type="region of interest" description="Disordered" evidence="1">
    <location>
        <begin position="182"/>
        <end position="203"/>
    </location>
</feature>
<dbReference type="Pfam" id="PF06991">
    <property type="entry name" value="MFAP1"/>
    <property type="match status" value="1"/>
</dbReference>
<accession>A0A8J5QIQ4</accession>
<name>A0A8J5QIQ4_9ASCO</name>
<comment type="caution">
    <text evidence="3">The sequence shown here is derived from an EMBL/GenBank/DDBJ whole genome shotgun (WGS) entry which is preliminary data.</text>
</comment>
<evidence type="ECO:0000313" key="3">
    <source>
        <dbReference type="EMBL" id="KAG7662788.1"/>
    </source>
</evidence>
<feature type="region of interest" description="Disordered" evidence="1">
    <location>
        <begin position="56"/>
        <end position="90"/>
    </location>
</feature>
<dbReference type="OrthoDB" id="1111734at2759"/>
<feature type="compositionally biased region" description="Acidic residues" evidence="1">
    <location>
        <begin position="9"/>
        <end position="22"/>
    </location>
</feature>
<evidence type="ECO:0000313" key="4">
    <source>
        <dbReference type="Proteomes" id="UP000694255"/>
    </source>
</evidence>
<proteinExistence type="predicted"/>
<feature type="domain" description="Micro-fibrillar-associated protein 1 C-terminal" evidence="2">
    <location>
        <begin position="19"/>
        <end position="187"/>
    </location>
</feature>
<dbReference type="Proteomes" id="UP000694255">
    <property type="component" value="Unassembled WGS sequence"/>
</dbReference>
<dbReference type="InterPro" id="IPR009730">
    <property type="entry name" value="MFAP1_C"/>
</dbReference>
<keyword evidence="4" id="KW-1185">Reference proteome</keyword>
<dbReference type="AlphaFoldDB" id="A0A8J5QIQ4"/>
<organism evidence="3 4">
    <name type="scientific">[Candida] subhashii</name>
    <dbReference type="NCBI Taxonomy" id="561895"/>
    <lineage>
        <taxon>Eukaryota</taxon>
        <taxon>Fungi</taxon>
        <taxon>Dikarya</taxon>
        <taxon>Ascomycota</taxon>
        <taxon>Saccharomycotina</taxon>
        <taxon>Pichiomycetes</taxon>
        <taxon>Debaryomycetaceae</taxon>
        <taxon>Spathaspora</taxon>
    </lineage>
</organism>
<feature type="compositionally biased region" description="Acidic residues" evidence="1">
    <location>
        <begin position="74"/>
        <end position="90"/>
    </location>
</feature>
<evidence type="ECO:0000259" key="2">
    <source>
        <dbReference type="Pfam" id="PF06991"/>
    </source>
</evidence>
<gene>
    <name evidence="3" type="ORF">J8A68_003711</name>
</gene>
<dbReference type="RefSeq" id="XP_049263021.1">
    <property type="nucleotide sequence ID" value="XM_049407594.1"/>
</dbReference>